<reference evidence="2 5" key="3">
    <citation type="journal article" date="2017" name="Int. J. Syst. Evol. Microbiol.">
        <title>Adaptation of Surface-Associated Bacteria to the Open Ocean: A Genomically Distinct Subpopulation of Phaeobacter gallaeciensis Colonizes Pacific Mesozooplankton.</title>
        <authorList>
            <person name="Freese H.M."/>
            <person name="Methner A."/>
            <person name="Overmann J."/>
        </authorList>
    </citation>
    <scope>NUCLEOTIDE SEQUENCE [LARGE SCALE GENOMIC DNA]</scope>
    <source>
        <strain evidence="2 5">P66</strain>
    </source>
</reference>
<dbReference type="EMBL" id="CP010705">
    <property type="protein sequence ID" value="AUQ93179.1"/>
    <property type="molecule type" value="Genomic_DNA"/>
</dbReference>
<gene>
    <name evidence="2" type="ORF">PhaeoP66_00357</name>
    <name evidence="3" type="ORF">PhaeoP88_03010</name>
</gene>
<evidence type="ECO:0000313" key="5">
    <source>
        <dbReference type="Proteomes" id="UP000236536"/>
    </source>
</evidence>
<sequence precursor="true">MIRCITLLSLIWLPAVALADDPHISDATAQQTGNSWRISVTLTHPDSGWDHYADGWRVLDTDGKVLGLRELAHPHVNEQPFTRSLAGVTIPKGIDTVLIQARCNVDGWSEATYVLPLACSSC</sequence>
<reference evidence="4 5" key="2">
    <citation type="journal article" date="2017" name="Genome Biol. Evol.">
        <title>Trajectories and Drivers of Genome Evolution in Surface-Associated Marine Phaeobacter.</title>
        <authorList>
            <person name="Freese H.M."/>
            <person name="Sikorski J."/>
            <person name="Bunk B."/>
            <person name="Scheuner C."/>
            <person name="Meier-Kolthoff J.P."/>
            <person name="Sproer C."/>
            <person name="Gram L."/>
            <person name="Overmann J."/>
        </authorList>
    </citation>
    <scope>NUCLEOTIDE SEQUENCE [LARGE SCALE GENOMIC DNA]</scope>
    <source>
        <strain evidence="2 5">P66</strain>
        <strain evidence="3 4">P88</strain>
    </source>
</reference>
<evidence type="ECO:0000313" key="3">
    <source>
        <dbReference type="EMBL" id="AUR00347.1"/>
    </source>
</evidence>
<feature type="chain" id="PRO_5014356817" description="Secreted protein" evidence="1">
    <location>
        <begin position="20"/>
        <end position="122"/>
    </location>
</feature>
<evidence type="ECO:0000313" key="2">
    <source>
        <dbReference type="EMBL" id="AUQ93179.1"/>
    </source>
</evidence>
<dbReference type="Proteomes" id="UP000236447">
    <property type="component" value="Chromosome"/>
</dbReference>
<dbReference type="OMA" id="DHYADAW"/>
<dbReference type="AlphaFoldDB" id="A0A2I7GPM0"/>
<evidence type="ECO:0000313" key="4">
    <source>
        <dbReference type="Proteomes" id="UP000236447"/>
    </source>
</evidence>
<reference evidence="3 4" key="1">
    <citation type="journal article" date="2017" name="Front. Microbiol.">
        <title>Phaeobacter piscinae sp. nov., a species of the Roseobacter group and potential aquaculture probiont.</title>
        <authorList>
            <person name="Sonnenschein E.C."/>
            <person name="Phippen C.B.W."/>
            <person name="Nielsen K.F."/>
            <person name="Mateiu R.V."/>
            <person name="Melchiorsen J."/>
            <person name="Gram L."/>
            <person name="Overmann J."/>
            <person name="Freese H.M."/>
        </authorList>
    </citation>
    <scope>NUCLEOTIDE SEQUENCE [LARGE SCALE GENOMIC DNA]</scope>
    <source>
        <strain evidence="3 4">P88</strain>
    </source>
</reference>
<dbReference type="RefSeq" id="WP_014875855.1">
    <property type="nucleotide sequence ID" value="NZ_CBCSDS010000012.1"/>
</dbReference>
<evidence type="ECO:0000256" key="1">
    <source>
        <dbReference type="SAM" id="SignalP"/>
    </source>
</evidence>
<organism evidence="3 4">
    <name type="scientific">Phaeobacter inhibens</name>
    <dbReference type="NCBI Taxonomy" id="221822"/>
    <lineage>
        <taxon>Bacteria</taxon>
        <taxon>Pseudomonadati</taxon>
        <taxon>Pseudomonadota</taxon>
        <taxon>Alphaproteobacteria</taxon>
        <taxon>Rhodobacterales</taxon>
        <taxon>Roseobacteraceae</taxon>
        <taxon>Phaeobacter</taxon>
    </lineage>
</organism>
<name>A0A2I7GPM0_9RHOB</name>
<dbReference type="Proteomes" id="UP000236536">
    <property type="component" value="Chromosome"/>
</dbReference>
<accession>A0A2I7GPM0</accession>
<feature type="signal peptide" evidence="1">
    <location>
        <begin position="1"/>
        <end position="19"/>
    </location>
</feature>
<evidence type="ECO:0008006" key="6">
    <source>
        <dbReference type="Google" id="ProtNLM"/>
    </source>
</evidence>
<proteinExistence type="predicted"/>
<dbReference type="EMBL" id="CP010725">
    <property type="protein sequence ID" value="AUR00347.1"/>
    <property type="molecule type" value="Genomic_DNA"/>
</dbReference>
<protein>
    <recommendedName>
        <fullName evidence="6">Secreted protein</fullName>
    </recommendedName>
</protein>
<keyword evidence="1" id="KW-0732">Signal</keyword>
<keyword evidence="5" id="KW-1185">Reference proteome</keyword>